<name>A0A2B8BFE9_9PROT</name>
<dbReference type="OrthoDB" id="7307477at2"/>
<accession>A0A2B8BFE9</accession>
<dbReference type="EMBL" id="PDKW01000041">
    <property type="protein sequence ID" value="PGH56429.1"/>
    <property type="molecule type" value="Genomic_DNA"/>
</dbReference>
<keyword evidence="3" id="KW-1185">Reference proteome</keyword>
<evidence type="ECO:0000256" key="1">
    <source>
        <dbReference type="SAM" id="SignalP"/>
    </source>
</evidence>
<feature type="signal peptide" evidence="1">
    <location>
        <begin position="1"/>
        <end position="24"/>
    </location>
</feature>
<reference evidence="3" key="1">
    <citation type="submission" date="2017-10" db="EMBL/GenBank/DDBJ databases">
        <authorList>
            <person name="Kravchenko I.K."/>
            <person name="Grouzdev D.S."/>
        </authorList>
    </citation>
    <scope>NUCLEOTIDE SEQUENCE [LARGE SCALE GENOMIC DNA]</scope>
    <source>
        <strain evidence="3">B2</strain>
    </source>
</reference>
<comment type="caution">
    <text evidence="2">The sequence shown here is derived from an EMBL/GenBank/DDBJ whole genome shotgun (WGS) entry which is preliminary data.</text>
</comment>
<keyword evidence="1" id="KW-0732">Signal</keyword>
<organism evidence="2 3">
    <name type="scientific">Azospirillum palustre</name>
    <dbReference type="NCBI Taxonomy" id="2044885"/>
    <lineage>
        <taxon>Bacteria</taxon>
        <taxon>Pseudomonadati</taxon>
        <taxon>Pseudomonadota</taxon>
        <taxon>Alphaproteobacteria</taxon>
        <taxon>Rhodospirillales</taxon>
        <taxon>Azospirillaceae</taxon>
        <taxon>Azospirillum</taxon>
    </lineage>
</organism>
<sequence>MMSSILTRLFAGSATLAPAGFAPAGGDLPASFPHIALPDLFAGFRTRHGGGKRKPESPDVALSWAEFGRGF</sequence>
<dbReference type="AlphaFoldDB" id="A0A2B8BFE9"/>
<gene>
    <name evidence="2" type="ORF">CRT60_15970</name>
</gene>
<dbReference type="RefSeq" id="WP_098737517.1">
    <property type="nucleotide sequence ID" value="NZ_PDKW01000041.1"/>
</dbReference>
<evidence type="ECO:0000313" key="3">
    <source>
        <dbReference type="Proteomes" id="UP000225379"/>
    </source>
</evidence>
<protein>
    <submittedName>
        <fullName evidence="2">Uncharacterized protein</fullName>
    </submittedName>
</protein>
<proteinExistence type="predicted"/>
<feature type="chain" id="PRO_5013242395" evidence="1">
    <location>
        <begin position="25"/>
        <end position="71"/>
    </location>
</feature>
<evidence type="ECO:0000313" key="2">
    <source>
        <dbReference type="EMBL" id="PGH56429.1"/>
    </source>
</evidence>
<dbReference type="Proteomes" id="UP000225379">
    <property type="component" value="Unassembled WGS sequence"/>
</dbReference>